<comment type="caution">
    <text evidence="2">The sequence shown here is derived from an EMBL/GenBank/DDBJ whole genome shotgun (WGS) entry which is preliminary data.</text>
</comment>
<evidence type="ECO:0000313" key="3">
    <source>
        <dbReference type="Proteomes" id="UP000051054"/>
    </source>
</evidence>
<dbReference type="AlphaFoldDB" id="A0A0R1WQ34"/>
<dbReference type="InterPro" id="IPR010724">
    <property type="entry name" value="RepA_N"/>
</dbReference>
<protein>
    <submittedName>
        <fullName evidence="2">Putative replication protein</fullName>
    </submittedName>
</protein>
<dbReference type="EMBL" id="AZGD01000030">
    <property type="protein sequence ID" value="KRM19839.1"/>
    <property type="molecule type" value="Genomic_DNA"/>
</dbReference>
<sequence>MTMLSATQNRAFLPINADLINNPAYQHLSNDALMLYSLYQQRQQVSAYHADNDNPTFVDEQGVFVYFSNEEAAKILRISVRKVSSLRSALIKCGLIHVVRNGLKNFKIYVNQPQETPADVELILPWANFSFEKPQVTNTQVDANVPADFAPTEKQILPINQSNSKQSKLNITSETNESGLKDSVVIDEQPKPKDPVSLEKTAVDSLMNRLSNMISTQVAGRVRILTNNSYKEAKALFDMIFKAKSQVTNRLFTSPTWMYDDAATKATRFETNNVMTKGLESALLRISEALFKQNNVIKNKERFMYVYLRNFMASAVQNFLNDNYELSEDDQIDLKLLMNFSA</sequence>
<accession>A0A0R1WQ34</accession>
<evidence type="ECO:0000259" key="1">
    <source>
        <dbReference type="Pfam" id="PF06970"/>
    </source>
</evidence>
<organism evidence="2 3">
    <name type="scientific">Ligilactobacillus hayakitensis DSM 18933 = JCM 14209</name>
    <dbReference type="NCBI Taxonomy" id="1423755"/>
    <lineage>
        <taxon>Bacteria</taxon>
        <taxon>Bacillati</taxon>
        <taxon>Bacillota</taxon>
        <taxon>Bacilli</taxon>
        <taxon>Lactobacillales</taxon>
        <taxon>Lactobacillaceae</taxon>
        <taxon>Ligilactobacillus</taxon>
    </lineage>
</organism>
<dbReference type="PATRIC" id="fig|1423755.3.peg.1389"/>
<feature type="domain" description="Replication initiator A N-terminal" evidence="1">
    <location>
        <begin position="12"/>
        <end position="87"/>
    </location>
</feature>
<name>A0A0R1WQ34_9LACO</name>
<dbReference type="RefSeq" id="WP_025022975.1">
    <property type="nucleotide sequence ID" value="NZ_AZGD01000030.1"/>
</dbReference>
<gene>
    <name evidence="2" type="ORF">FC40_GL001310</name>
</gene>
<proteinExistence type="predicted"/>
<keyword evidence="3" id="KW-1185">Reference proteome</keyword>
<reference evidence="2 3" key="1">
    <citation type="journal article" date="2015" name="Genome Announc.">
        <title>Expanding the biotechnology potential of lactobacilli through comparative genomics of 213 strains and associated genera.</title>
        <authorList>
            <person name="Sun Z."/>
            <person name="Harris H.M."/>
            <person name="McCann A."/>
            <person name="Guo C."/>
            <person name="Argimon S."/>
            <person name="Zhang W."/>
            <person name="Yang X."/>
            <person name="Jeffery I.B."/>
            <person name="Cooney J.C."/>
            <person name="Kagawa T.F."/>
            <person name="Liu W."/>
            <person name="Song Y."/>
            <person name="Salvetti E."/>
            <person name="Wrobel A."/>
            <person name="Rasinkangas P."/>
            <person name="Parkhill J."/>
            <person name="Rea M.C."/>
            <person name="O'Sullivan O."/>
            <person name="Ritari J."/>
            <person name="Douillard F.P."/>
            <person name="Paul Ross R."/>
            <person name="Yang R."/>
            <person name="Briner A.E."/>
            <person name="Felis G.E."/>
            <person name="de Vos W.M."/>
            <person name="Barrangou R."/>
            <person name="Klaenhammer T.R."/>
            <person name="Caufield P.W."/>
            <person name="Cui Y."/>
            <person name="Zhang H."/>
            <person name="O'Toole P.W."/>
        </authorList>
    </citation>
    <scope>NUCLEOTIDE SEQUENCE [LARGE SCALE GENOMIC DNA]</scope>
    <source>
        <strain evidence="2 3">DSM 18933</strain>
    </source>
</reference>
<dbReference type="Proteomes" id="UP000051054">
    <property type="component" value="Unassembled WGS sequence"/>
</dbReference>
<dbReference type="Pfam" id="PF06970">
    <property type="entry name" value="RepA_N"/>
    <property type="match status" value="1"/>
</dbReference>
<evidence type="ECO:0000313" key="2">
    <source>
        <dbReference type="EMBL" id="KRM19839.1"/>
    </source>
</evidence>